<reference evidence="5 6" key="1">
    <citation type="submission" date="2023-03" db="EMBL/GenBank/DDBJ databases">
        <title>Paludisphaera mucosa sp. nov. a novel planctomycete from northern fen.</title>
        <authorList>
            <person name="Ivanova A."/>
        </authorList>
    </citation>
    <scope>NUCLEOTIDE SEQUENCE [LARGE SCALE GENOMIC DNA]</scope>
    <source>
        <strain evidence="5 6">Pla2</strain>
    </source>
</reference>
<comment type="similarity">
    <text evidence="4">Belongs to the GbsR family.</text>
</comment>
<organism evidence="5 6">
    <name type="scientific">Paludisphaera mucosa</name>
    <dbReference type="NCBI Taxonomy" id="3030827"/>
    <lineage>
        <taxon>Bacteria</taxon>
        <taxon>Pseudomonadati</taxon>
        <taxon>Planctomycetota</taxon>
        <taxon>Planctomycetia</taxon>
        <taxon>Isosphaerales</taxon>
        <taxon>Isosphaeraceae</taxon>
        <taxon>Paludisphaera</taxon>
    </lineage>
</organism>
<protein>
    <recommendedName>
        <fullName evidence="4">HTH-type transcriptional regulator</fullName>
    </recommendedName>
</protein>
<dbReference type="InterPro" id="IPR036388">
    <property type="entry name" value="WH-like_DNA-bd_sf"/>
</dbReference>
<dbReference type="Gene3D" id="1.10.10.10">
    <property type="entry name" value="Winged helix-like DNA-binding domain superfamily/Winged helix DNA-binding domain"/>
    <property type="match status" value="1"/>
</dbReference>
<gene>
    <name evidence="5" type="ORF">PZE19_05010</name>
</gene>
<dbReference type="RefSeq" id="WP_277859475.1">
    <property type="nucleotide sequence ID" value="NZ_JARRAG010000001.1"/>
</dbReference>
<proteinExistence type="inferred from homology"/>
<keyword evidence="2 4" id="KW-0238">DNA-binding</keyword>
<dbReference type="InterPro" id="IPR036390">
    <property type="entry name" value="WH_DNA-bd_sf"/>
</dbReference>
<keyword evidence="1 4" id="KW-0805">Transcription regulation</keyword>
<evidence type="ECO:0000256" key="3">
    <source>
        <dbReference type="ARBA" id="ARBA00023163"/>
    </source>
</evidence>
<dbReference type="PANTHER" id="PTHR38465:SF1">
    <property type="entry name" value="HTH-TYPE TRANSCRIPTIONAL REGULATOR MJ1563-RELATED"/>
    <property type="match status" value="1"/>
</dbReference>
<keyword evidence="3 4" id="KW-0804">Transcription</keyword>
<evidence type="ECO:0000313" key="5">
    <source>
        <dbReference type="EMBL" id="MDG3003119.1"/>
    </source>
</evidence>
<evidence type="ECO:0000256" key="1">
    <source>
        <dbReference type="ARBA" id="ARBA00023015"/>
    </source>
</evidence>
<evidence type="ECO:0000313" key="6">
    <source>
        <dbReference type="Proteomes" id="UP001216907"/>
    </source>
</evidence>
<evidence type="ECO:0000256" key="2">
    <source>
        <dbReference type="ARBA" id="ARBA00023125"/>
    </source>
</evidence>
<evidence type="ECO:0000256" key="4">
    <source>
        <dbReference type="PIRNR" id="PIRNR006707"/>
    </source>
</evidence>
<dbReference type="PANTHER" id="PTHR38465">
    <property type="entry name" value="HTH-TYPE TRANSCRIPTIONAL REGULATOR MJ1563-RELATED"/>
    <property type="match status" value="1"/>
</dbReference>
<dbReference type="PIRSF" id="PIRSF006707">
    <property type="entry name" value="MJ1563"/>
    <property type="match status" value="1"/>
</dbReference>
<name>A0ABT6F6H6_9BACT</name>
<accession>A0ABT6F6H6</accession>
<sequence>MDSPTLERSADGPPGGPESGADVLIRRFVEHWGMMARAWGINSTMGELFALLYITGGDWTAEDLRARLDVSRGNVSMNLRELLGWGVVRKVHRSGERRELYRAETDVWTLFQRIMTERKRRELDPTLQVLDDLARASEFEPRLGELRERVETLRRFLGALDGLSTRLMAMDSRDVAEVSRLLVDDEDSAAG</sequence>
<dbReference type="InterPro" id="IPR052362">
    <property type="entry name" value="HTH-GbsR_regulator"/>
</dbReference>
<dbReference type="EMBL" id="JARRAG010000001">
    <property type="protein sequence ID" value="MDG3003119.1"/>
    <property type="molecule type" value="Genomic_DNA"/>
</dbReference>
<dbReference type="InterPro" id="IPR026282">
    <property type="entry name" value="MJ1563"/>
</dbReference>
<dbReference type="Proteomes" id="UP001216907">
    <property type="component" value="Unassembled WGS sequence"/>
</dbReference>
<keyword evidence="6" id="KW-1185">Reference proteome</keyword>
<dbReference type="SUPFAM" id="SSF46785">
    <property type="entry name" value="Winged helix' DNA-binding domain"/>
    <property type="match status" value="1"/>
</dbReference>
<comment type="caution">
    <text evidence="5">The sequence shown here is derived from an EMBL/GenBank/DDBJ whole genome shotgun (WGS) entry which is preliminary data.</text>
</comment>